<dbReference type="Pfam" id="PF17490">
    <property type="entry name" value="Tnp_22_dsRBD"/>
    <property type="match status" value="1"/>
</dbReference>
<evidence type="ECO:0000259" key="2">
    <source>
        <dbReference type="PROSITE" id="PS50878"/>
    </source>
</evidence>
<dbReference type="InterPro" id="IPR005135">
    <property type="entry name" value="Endo/exonuclease/phosphatase"/>
</dbReference>
<feature type="domain" description="Reverse transcriptase" evidence="2">
    <location>
        <begin position="599"/>
        <end position="874"/>
    </location>
</feature>
<sequence length="1376" mass="161081">MGRSIRVTADLSTETWQARKGWQDIFRVLNEKNMQPRILYPARLSFKMEGEIKSFQDRQELKEYVTSKPALQEILRGTLKIPLLEEVQWNNPQKQGLNRYHDDTKLIYLSIVTLNVNGLNDPIKRHRVSDWIKKQDPSICCLQETHFRQKDTYSLKIKGWRTIYHLNGPPKKAGAAILISDKLKFTPKTVVRDEEGHYIILKGSIQQEDLTILNIYAPNVGAAKYINQLLTKVKKYLDNNTLILGDFNLALSILDRSSKHNISKETRALNDTLDQMDFTDIYRTLHPNSTEYTFFSSAHGTFSRIDHILGHKLGLNRYQKIGIVPCIFSDHNALKLELNHNKKFGRTSNTWRLRTILLKDERVNQEIKEELKRFMETNENEDTTIQNLWDAAKAVLRGKYIAIQASIQKLERTQIQKLTLHIKELEKKQQIDPTPRRRRELIKIRAELNEIETRRTVEQINRTRSWFSERISKIDKPLASLIKKKREKTQINKIMNEKGEITTNTKEIQTILKTYYEQLYASKLGNLGEMDAFLESHKLPKLEQEEIENLNRPITREEIEAVIKNLPRHKSPGPDGFPGEFYQTFKEETIPILLKLFGKIERDGVLPNSFYEASITLIPKPDKDPAKKENYRPISLMNMDAKILNKILANRIQQYIKKIIHHDQVGFIPGTQGWFNTCKTINVIHHISKRKTKNHMILSLDAEKAFDKIQHPFLIKTLQSVGIEGTFLDILKAIYEKPTANIILNGEALGAFPLRSGTRQGCPLSPLLFNIVLEVLASAIRQQKDIKGIQIGKEEVKLSLFADDMILYIENPKVSTPILLELIQQFGSVAGYKINAQKSVAFLYTNNETEEREIKESIPFTIAPKSIRYLGINLTKDVKDLYPQNYRTLLKEIEEDTKRWKNIPCSWIGRINIVKMSMLPRAIYTFNAIPIKIPWTFFRELEQIILRFVWNQKRPRIAREILKKKTISGGITMPDFRLYYKAVVIKTVWYRHKNRHIDQWNRIENPEVDPELYGQLIFDKGGKTIHWKKDSLFNKWCWENWTSTCRRMKLDHSLSPYTKINSKWMKDLNVRQDSIKILEENTGNTLFELGHSNFLQDTSMKAKETKAKMNYWDFIKIRSFCTAKDTVNKTQRQPTEWEKIFANDISDKGLVSKIYKELIKLNTKETNNPIMKWAKDMNRNLTEEDTDMANMHMRKCSASLAMREIQIKTTMRYHLTPVRMGKINKAGNNKCWRGCGEKGTLLHCWWECELVQPLWKTVWRFLKQLKIYLPYDPAIALLGIYPKDTDGVKHRDICTPMFIAAMATIAKLWKEPRCPAKDEWIKKMWFMYTMEYYSAIRNDKYPPFASTWMELEGIMLSEVSQLEKDKHYMFSFMWGI</sequence>
<dbReference type="GO" id="GO:0003964">
    <property type="term" value="F:RNA-directed DNA polymerase activity"/>
    <property type="evidence" value="ECO:0007669"/>
    <property type="project" value="UniProtKB-EC"/>
</dbReference>
<dbReference type="Gene3D" id="3.30.250.20">
    <property type="entry name" value="L1 transposable element, C-terminal domain"/>
    <property type="match status" value="1"/>
</dbReference>
<dbReference type="InterPro" id="IPR000477">
    <property type="entry name" value="RT_dom"/>
</dbReference>
<dbReference type="Pfam" id="PF00078">
    <property type="entry name" value="RVT_1"/>
    <property type="match status" value="1"/>
</dbReference>
<evidence type="ECO:0000313" key="3">
    <source>
        <dbReference type="Ensembl" id="ENSCAFP00030027717.1"/>
    </source>
</evidence>
<dbReference type="CDD" id="cd01650">
    <property type="entry name" value="RT_nLTR_like"/>
    <property type="match status" value="1"/>
</dbReference>
<dbReference type="SUPFAM" id="SSF56219">
    <property type="entry name" value="DNase I-like"/>
    <property type="match status" value="1"/>
</dbReference>
<dbReference type="Gene3D" id="3.60.10.10">
    <property type="entry name" value="Endonuclease/exonuclease/phosphatase"/>
    <property type="match status" value="1"/>
</dbReference>
<dbReference type="PANTHER" id="PTHR19446">
    <property type="entry name" value="REVERSE TRANSCRIPTASES"/>
    <property type="match status" value="1"/>
</dbReference>
<dbReference type="Proteomes" id="UP000694429">
    <property type="component" value="Chromosome 3"/>
</dbReference>
<dbReference type="Pfam" id="PF03372">
    <property type="entry name" value="Exo_endo_phos"/>
    <property type="match status" value="1"/>
</dbReference>
<dbReference type="Ensembl" id="ENSCAFT00030031788.1">
    <property type="protein sequence ID" value="ENSCAFP00030027717.1"/>
    <property type="gene ID" value="ENSCAFG00030017256.1"/>
</dbReference>
<accession>A0A8C0P000</accession>
<dbReference type="InterPro" id="IPR035300">
    <property type="entry name" value="L1_dsRBD"/>
</dbReference>
<dbReference type="InterPro" id="IPR036691">
    <property type="entry name" value="Endo/exonu/phosph_ase_sf"/>
</dbReference>
<evidence type="ECO:0000256" key="1">
    <source>
        <dbReference type="ARBA" id="ARBA00012493"/>
    </source>
</evidence>
<reference evidence="3" key="2">
    <citation type="submission" date="2025-08" db="UniProtKB">
        <authorList>
            <consortium name="Ensembl"/>
        </authorList>
    </citation>
    <scope>IDENTIFICATION</scope>
</reference>
<dbReference type="SUPFAM" id="SSF56672">
    <property type="entry name" value="DNA/RNA polymerases"/>
    <property type="match status" value="1"/>
</dbReference>
<dbReference type="PROSITE" id="PS50878">
    <property type="entry name" value="RT_POL"/>
    <property type="match status" value="1"/>
</dbReference>
<dbReference type="EC" id="2.7.7.49" evidence="1"/>
<protein>
    <recommendedName>
        <fullName evidence="1">RNA-directed DNA polymerase</fullName>
        <ecNumber evidence="1">2.7.7.49</ecNumber>
    </recommendedName>
</protein>
<organism evidence="3 4">
    <name type="scientific">Canis lupus familiaris</name>
    <name type="common">Dog</name>
    <name type="synonym">Canis familiaris</name>
    <dbReference type="NCBI Taxonomy" id="9615"/>
    <lineage>
        <taxon>Eukaryota</taxon>
        <taxon>Metazoa</taxon>
        <taxon>Chordata</taxon>
        <taxon>Craniata</taxon>
        <taxon>Vertebrata</taxon>
        <taxon>Euteleostomi</taxon>
        <taxon>Mammalia</taxon>
        <taxon>Eutheria</taxon>
        <taxon>Laurasiatheria</taxon>
        <taxon>Carnivora</taxon>
        <taxon>Caniformia</taxon>
        <taxon>Canidae</taxon>
        <taxon>Canis</taxon>
    </lineage>
</organism>
<name>A0A8C0P000_CANLF</name>
<proteinExistence type="predicted"/>
<evidence type="ECO:0000313" key="4">
    <source>
        <dbReference type="Proteomes" id="UP000694429"/>
    </source>
</evidence>
<dbReference type="InterPro" id="IPR043502">
    <property type="entry name" value="DNA/RNA_pol_sf"/>
</dbReference>
<dbReference type="InterPro" id="IPR042566">
    <property type="entry name" value="L1_C"/>
</dbReference>
<reference evidence="3" key="1">
    <citation type="submission" date="2019-03" db="EMBL/GenBank/DDBJ databases">
        <authorList>
            <person name="Warren W.C."/>
            <person name="Johnson G.S."/>
        </authorList>
    </citation>
    <scope>NUCLEOTIDE SEQUENCE [LARGE SCALE GENOMIC DNA]</scope>
    <source>
        <strain evidence="3">Basenji</strain>
    </source>
</reference>
<dbReference type="CDD" id="cd09076">
    <property type="entry name" value="L1-EN"/>
    <property type="match status" value="1"/>
</dbReference>